<dbReference type="KEGG" id="thd:BHV28_07660"/>
<feature type="transmembrane region" description="Helical" evidence="1">
    <location>
        <begin position="97"/>
        <end position="119"/>
    </location>
</feature>
<proteinExistence type="predicted"/>
<evidence type="ECO:0000313" key="3">
    <source>
        <dbReference type="Proteomes" id="UP000188912"/>
    </source>
</evidence>
<dbReference type="STRING" id="1902579.BHV28_07660"/>
<accession>A0A1U9JUD9</accession>
<keyword evidence="1" id="KW-0472">Membrane</keyword>
<evidence type="ECO:0000313" key="2">
    <source>
        <dbReference type="EMBL" id="AQS41466.1"/>
    </source>
</evidence>
<evidence type="ECO:0008006" key="4">
    <source>
        <dbReference type="Google" id="ProtNLM"/>
    </source>
</evidence>
<gene>
    <name evidence="2" type="ORF">BHV28_07660</name>
</gene>
<feature type="transmembrane region" description="Helical" evidence="1">
    <location>
        <begin position="125"/>
        <end position="144"/>
    </location>
</feature>
<protein>
    <recommendedName>
        <fullName evidence="4">Transmembrane protein</fullName>
    </recommendedName>
</protein>
<dbReference type="InterPro" id="IPR046161">
    <property type="entry name" value="DUF6163"/>
</dbReference>
<reference evidence="2 3" key="1">
    <citation type="journal article" date="2010" name="Science">
        <title>Genomic comparison of the ants Camponotus floridanus and Harpegnathos saltator.</title>
        <authorList>
            <person name="Bonasio R."/>
            <person name="Zhang G."/>
            <person name="Ye C."/>
            <person name="Mutti N.S."/>
            <person name="Fang X."/>
            <person name="Qin N."/>
            <person name="Donahue G."/>
            <person name="Yang P."/>
            <person name="Li Q."/>
            <person name="Li C."/>
            <person name="Zhang P."/>
            <person name="Huang Z."/>
            <person name="Berger S.L."/>
            <person name="Reinberg D."/>
            <person name="Wang J."/>
            <person name="Liebig J."/>
        </authorList>
    </citation>
    <scope>NUCLEOTIDE SEQUENCE [LARGE SCALE GENOMIC DNA]</scope>
    <source>
        <strain evidence="2 3">Hsal</strain>
    </source>
</reference>
<dbReference type="Proteomes" id="UP000188912">
    <property type="component" value="Chromosome"/>
</dbReference>
<keyword evidence="1" id="KW-1133">Transmembrane helix</keyword>
<name>A0A1U9JUD9_9HYPH</name>
<sequence>MIKYIRPRISRLLPLSWPVRLEAENLPVILRAFGWFLALFYCCRGIFYWLLLTGVFSGDVWRFDLMPGSWRVLCTALAIAYPVAACGLWMGARWGRIVWIAAAVFESLCLTAYSGYFIWNIWLPLLNLLFLSGYYGMSFYLRFLNRNRKKEEDHAIVDY</sequence>
<dbReference type="AlphaFoldDB" id="A0A1U9JUD9"/>
<feature type="transmembrane region" description="Helical" evidence="1">
    <location>
        <begin position="28"/>
        <end position="50"/>
    </location>
</feature>
<reference evidence="2 3" key="2">
    <citation type="journal article" date="2016" name="Sci. Rep.">
        <title>The genome of Rhizobiales bacteria in predatory ants reveals urease gene functions but no genes for nitrogen fixation.</title>
        <authorList>
            <person name="Neuvonen M.M."/>
            <person name="Tamarit D."/>
            <person name="Naslund K."/>
            <person name="Liebig J."/>
            <person name="Feldhaar H."/>
            <person name="Moran N.A."/>
            <person name="Guy L."/>
            <person name="Andersson S.G."/>
        </authorList>
    </citation>
    <scope>NUCLEOTIDE SEQUENCE [LARGE SCALE GENOMIC DNA]</scope>
    <source>
        <strain evidence="2 3">Hsal</strain>
    </source>
</reference>
<keyword evidence="3" id="KW-1185">Reference proteome</keyword>
<keyword evidence="1" id="KW-0812">Transmembrane</keyword>
<feature type="transmembrane region" description="Helical" evidence="1">
    <location>
        <begin position="70"/>
        <end position="90"/>
    </location>
</feature>
<dbReference type="EMBL" id="CP017315">
    <property type="protein sequence ID" value="AQS41466.1"/>
    <property type="molecule type" value="Genomic_DNA"/>
</dbReference>
<organism evidence="2 3">
    <name type="scientific">Candidatus Tokpelaia hoelldobleri</name>
    <dbReference type="NCBI Taxonomy" id="1902579"/>
    <lineage>
        <taxon>Bacteria</taxon>
        <taxon>Pseudomonadati</taxon>
        <taxon>Pseudomonadota</taxon>
        <taxon>Alphaproteobacteria</taxon>
        <taxon>Hyphomicrobiales</taxon>
        <taxon>Candidatus Tokpelaia</taxon>
    </lineage>
</organism>
<evidence type="ECO:0000256" key="1">
    <source>
        <dbReference type="SAM" id="Phobius"/>
    </source>
</evidence>
<dbReference type="Pfam" id="PF19660">
    <property type="entry name" value="DUF6163"/>
    <property type="match status" value="1"/>
</dbReference>